<dbReference type="InterPro" id="IPR025932">
    <property type="entry name" value="Trypano_VSG_B_N_dom"/>
</dbReference>
<evidence type="ECO:0000259" key="11">
    <source>
        <dbReference type="Pfam" id="PF10659"/>
    </source>
</evidence>
<proteinExistence type="predicted"/>
<dbReference type="Pfam" id="PF10659">
    <property type="entry name" value="Trypan_glycop_C"/>
    <property type="match status" value="1"/>
</dbReference>
<evidence type="ECO:0000256" key="2">
    <source>
        <dbReference type="ARBA" id="ARBA00004609"/>
    </source>
</evidence>
<evidence type="ECO:0000256" key="8">
    <source>
        <dbReference type="ARBA" id="ARBA00023288"/>
    </source>
</evidence>
<dbReference type="GO" id="GO:0098552">
    <property type="term" value="C:side of membrane"/>
    <property type="evidence" value="ECO:0007669"/>
    <property type="project" value="UniProtKB-KW"/>
</dbReference>
<keyword evidence="6" id="KW-0472">Membrane</keyword>
<evidence type="ECO:0000256" key="7">
    <source>
        <dbReference type="ARBA" id="ARBA00023180"/>
    </source>
</evidence>
<feature type="compositionally biased region" description="Basic and acidic residues" evidence="9">
    <location>
        <begin position="422"/>
        <end position="442"/>
    </location>
</feature>
<sequence>MNVNFFCVILGEAALMATICASGAVTKGENAEDFAAVCGLVQFAKAEVTDATQPQEIENVINTLVAINFTLMDEQTRTTVEKNKGKTWDQIQEQHTGATKYYGEHWPRWTRVANLDESNGEAKSLKDWAKHRNHQAVKKQIAHLLSEALALKLSAAAETDKLKATKITEPQTKALYGDAGEAAEIKFSESDRSTFCGKGANGASAPGTMVGEGLYHVLLCLCAGEATDATAGQGCCERCNGAPNNGAWSENTEGKPRAEFLAEKCSSYIIPASPSRTELSSRLAAFVSRANQHKGNGKAKTYIMGAVGGTGAEGCTGQVGGTNKGRCAKFSEAQIVGTDASLKWRAKLEEAAEAWENRQQALNKLEAVASKLKLINTTAASLLYAESAQIAQQQAKSSAPNTSPEPNCPSHKTNTTCTENNCKWDSKEESEGDFCKPKDGEGQTKTAGSGGDEAAATKEEGKKCSDKKKEEDCKSPDCKW</sequence>
<accession>A0A1J0R6A8</accession>
<organism evidence="13">
    <name type="scientific">Trypanosoma brucei</name>
    <dbReference type="NCBI Taxonomy" id="5691"/>
    <lineage>
        <taxon>Eukaryota</taxon>
        <taxon>Discoba</taxon>
        <taxon>Euglenozoa</taxon>
        <taxon>Kinetoplastea</taxon>
        <taxon>Metakinetoplastina</taxon>
        <taxon>Trypanosomatida</taxon>
        <taxon>Trypanosomatidae</taxon>
        <taxon>Trypanosoma</taxon>
    </lineage>
</organism>
<name>A0A1J0R6A8_9TRYP</name>
<keyword evidence="4" id="KW-0336">GPI-anchor</keyword>
<dbReference type="Gene3D" id="3.30.1680.40">
    <property type="match status" value="1"/>
</dbReference>
<evidence type="ECO:0000259" key="12">
    <source>
        <dbReference type="Pfam" id="PF13206"/>
    </source>
</evidence>
<evidence type="ECO:0000256" key="4">
    <source>
        <dbReference type="ARBA" id="ARBA00022622"/>
    </source>
</evidence>
<dbReference type="Pfam" id="PF13206">
    <property type="entry name" value="VSG_B"/>
    <property type="match status" value="1"/>
</dbReference>
<dbReference type="VEuPathDB" id="TriTrypDB:Tb427_000448100"/>
<comment type="subcellular location">
    <subcellularLocation>
        <location evidence="2">Cell membrane</location>
        <topology evidence="2">Lipid-anchor</topology>
        <topology evidence="2">GPI-anchor</topology>
    </subcellularLocation>
</comment>
<feature type="chain" id="PRO_5012294715" evidence="10">
    <location>
        <begin position="22"/>
        <end position="480"/>
    </location>
</feature>
<evidence type="ECO:0000256" key="9">
    <source>
        <dbReference type="SAM" id="MobiDB-lite"/>
    </source>
</evidence>
<comment type="function">
    <text evidence="1">VSG forms a coat on the surface of the parasite. The trypanosome evades the immune response of the host by expressing a series of antigenically distinct VSGs from an estimated 1000 VSG genes.</text>
</comment>
<feature type="signal peptide" evidence="10">
    <location>
        <begin position="1"/>
        <end position="21"/>
    </location>
</feature>
<feature type="domain" description="Trypanosome variant surface glycoprotein C-terminal" evidence="11">
    <location>
        <begin position="408"/>
        <end position="480"/>
    </location>
</feature>
<evidence type="ECO:0000313" key="13">
    <source>
        <dbReference type="EMBL" id="APD73370.1"/>
    </source>
</evidence>
<keyword evidence="7" id="KW-0325">Glycoprotein</keyword>
<protein>
    <submittedName>
        <fullName evidence="13">Variant surface glycoprotein 1125.1107</fullName>
    </submittedName>
</protein>
<dbReference type="InterPro" id="IPR019609">
    <property type="entry name" value="Variant_surf_glycoprt_trypan_C"/>
</dbReference>
<evidence type="ECO:0000256" key="3">
    <source>
        <dbReference type="ARBA" id="ARBA00022475"/>
    </source>
</evidence>
<reference evidence="13" key="1">
    <citation type="submission" date="2016-08" db="EMBL/GenBank/DDBJ databases">
        <title>VSG repertoire of Trypanosoma brucei EATRO 1125.</title>
        <authorList>
            <person name="Cross G.A."/>
        </authorList>
    </citation>
    <scope>NUCLEOTIDE SEQUENCE</scope>
    <source>
        <strain evidence="13">EATRO 1125</strain>
    </source>
</reference>
<feature type="domain" description="Trypanosome variant surface glycoprotein B-type N-terminal" evidence="12">
    <location>
        <begin position="14"/>
        <end position="373"/>
    </location>
</feature>
<feature type="compositionally biased region" description="Basic and acidic residues" evidence="9">
    <location>
        <begin position="455"/>
        <end position="480"/>
    </location>
</feature>
<dbReference type="AlphaFoldDB" id="A0A1J0R6A8"/>
<keyword evidence="8" id="KW-0449">Lipoprotein</keyword>
<feature type="region of interest" description="Disordered" evidence="9">
    <location>
        <begin position="395"/>
        <end position="480"/>
    </location>
</feature>
<dbReference type="EMBL" id="KX699414">
    <property type="protein sequence ID" value="APD73370.1"/>
    <property type="molecule type" value="Genomic_DNA"/>
</dbReference>
<evidence type="ECO:0000256" key="1">
    <source>
        <dbReference type="ARBA" id="ARBA00002523"/>
    </source>
</evidence>
<dbReference type="VEuPathDB" id="TriTrypDB:Tb927.9.16640"/>
<keyword evidence="3" id="KW-1003">Cell membrane</keyword>
<evidence type="ECO:0000256" key="5">
    <source>
        <dbReference type="ARBA" id="ARBA00022729"/>
    </source>
</evidence>
<keyword evidence="5 10" id="KW-0732">Signal</keyword>
<evidence type="ECO:0000256" key="6">
    <source>
        <dbReference type="ARBA" id="ARBA00023136"/>
    </source>
</evidence>
<dbReference type="GO" id="GO:0005886">
    <property type="term" value="C:plasma membrane"/>
    <property type="evidence" value="ECO:0007669"/>
    <property type="project" value="UniProtKB-SubCell"/>
</dbReference>
<evidence type="ECO:0000256" key="10">
    <source>
        <dbReference type="SAM" id="SignalP"/>
    </source>
</evidence>